<keyword evidence="3" id="KW-0732">Signal</keyword>
<keyword evidence="2" id="KW-0472">Membrane</keyword>
<keyword evidence="2" id="KW-1133">Transmembrane helix</keyword>
<feature type="transmembrane region" description="Helical" evidence="2">
    <location>
        <begin position="214"/>
        <end position="235"/>
    </location>
</feature>
<evidence type="ECO:0000256" key="3">
    <source>
        <dbReference type="SAM" id="SignalP"/>
    </source>
</evidence>
<evidence type="ECO:0000256" key="1">
    <source>
        <dbReference type="SAM" id="MobiDB-lite"/>
    </source>
</evidence>
<evidence type="ECO:0000313" key="4">
    <source>
        <dbReference type="EMBL" id="GAT49577.1"/>
    </source>
</evidence>
<feature type="chain" id="PRO_5045117961" evidence="3">
    <location>
        <begin position="22"/>
        <end position="362"/>
    </location>
</feature>
<proteinExistence type="predicted"/>
<dbReference type="EMBL" id="DF845674">
    <property type="protein sequence ID" value="GAT49577.1"/>
    <property type="molecule type" value="Genomic_DNA"/>
</dbReference>
<organism evidence="4 5">
    <name type="scientific">Mycena chlorophos</name>
    <name type="common">Agaric fungus</name>
    <name type="synonym">Agaricus chlorophos</name>
    <dbReference type="NCBI Taxonomy" id="658473"/>
    <lineage>
        <taxon>Eukaryota</taxon>
        <taxon>Fungi</taxon>
        <taxon>Dikarya</taxon>
        <taxon>Basidiomycota</taxon>
        <taxon>Agaricomycotina</taxon>
        <taxon>Agaricomycetes</taxon>
        <taxon>Agaricomycetidae</taxon>
        <taxon>Agaricales</taxon>
        <taxon>Marasmiineae</taxon>
        <taxon>Mycenaceae</taxon>
        <taxon>Mycena</taxon>
    </lineage>
</organism>
<dbReference type="Proteomes" id="UP000815677">
    <property type="component" value="Unassembled WGS sequence"/>
</dbReference>
<feature type="region of interest" description="Disordered" evidence="1">
    <location>
        <begin position="282"/>
        <end position="325"/>
    </location>
</feature>
<sequence length="362" mass="39007">MFFPLVLSLALTSVLDRGGWWDSHVNHGAGLSKEFSVQAQTIFTVLGLIADCDGNPTPSPKASFTLISRTGGIEVFSEELKDIYTPRWNSTVTTGGTYHDIFSESAGGYVEDSYYAYADDEGVVWCHISCRYEPDGNGICEEVDQGPYTETLIGTISPLATFLAHASMPLSASASSSTGGSTLPVARTTSLPTTATSGSGALHSAHKTSKIPEIVGGAVTALAVVLGSILWAFMLRLRRRRQRLLESLSPFDERGQETTTEVSGGRRILRLLPPTGVEQAAVESQPEAMRKLSQPHRRPFGLPRPGWAGSSARGGSDGGMTDSDPAWVVQMRAVVERVALVEERLRRDRQESSEGPPEYTTT</sequence>
<keyword evidence="2" id="KW-0812">Transmembrane</keyword>
<keyword evidence="5" id="KW-1185">Reference proteome</keyword>
<evidence type="ECO:0000313" key="5">
    <source>
        <dbReference type="Proteomes" id="UP000815677"/>
    </source>
</evidence>
<gene>
    <name evidence="4" type="ORF">MCHLO_06882</name>
</gene>
<feature type="compositionally biased region" description="Basic and acidic residues" evidence="1">
    <location>
        <begin position="342"/>
        <end position="352"/>
    </location>
</feature>
<protein>
    <submittedName>
        <fullName evidence="4">Uncharacterized protein</fullName>
    </submittedName>
</protein>
<feature type="region of interest" description="Disordered" evidence="1">
    <location>
        <begin position="342"/>
        <end position="362"/>
    </location>
</feature>
<accession>A0ABQ0LEP9</accession>
<evidence type="ECO:0000256" key="2">
    <source>
        <dbReference type="SAM" id="Phobius"/>
    </source>
</evidence>
<feature type="signal peptide" evidence="3">
    <location>
        <begin position="1"/>
        <end position="21"/>
    </location>
</feature>
<name>A0ABQ0LEP9_MYCCL</name>
<reference evidence="4" key="1">
    <citation type="submission" date="2014-09" db="EMBL/GenBank/DDBJ databases">
        <title>Genome sequence of the luminous mushroom Mycena chlorophos for searching fungal bioluminescence genes.</title>
        <authorList>
            <person name="Tanaka Y."/>
            <person name="Kasuga D."/>
            <person name="Oba Y."/>
            <person name="Hase S."/>
            <person name="Sato K."/>
            <person name="Oba Y."/>
            <person name="Sakakibara Y."/>
        </authorList>
    </citation>
    <scope>NUCLEOTIDE SEQUENCE</scope>
</reference>